<dbReference type="InterPro" id="IPR002220">
    <property type="entry name" value="DapA-like"/>
</dbReference>
<organism evidence="4 5">
    <name type="scientific">Phenylobacterium koreense</name>
    <dbReference type="NCBI Taxonomy" id="266125"/>
    <lineage>
        <taxon>Bacteria</taxon>
        <taxon>Pseudomonadati</taxon>
        <taxon>Pseudomonadota</taxon>
        <taxon>Alphaproteobacteria</taxon>
        <taxon>Caulobacterales</taxon>
        <taxon>Caulobacteraceae</taxon>
        <taxon>Phenylobacterium</taxon>
    </lineage>
</organism>
<dbReference type="InterPro" id="IPR013785">
    <property type="entry name" value="Aldolase_TIM"/>
</dbReference>
<gene>
    <name evidence="4" type="ORF">ABID41_001212</name>
</gene>
<protein>
    <submittedName>
        <fullName evidence="4">4-hydroxy-tetrahydrodipicolinate synthase</fullName>
        <ecNumber evidence="4">4.3.3.7</ecNumber>
    </submittedName>
</protein>
<dbReference type="EMBL" id="JBEPLU010000001">
    <property type="protein sequence ID" value="MET3526117.1"/>
    <property type="molecule type" value="Genomic_DNA"/>
</dbReference>
<dbReference type="PANTHER" id="PTHR12128:SF66">
    <property type="entry name" value="4-HYDROXY-2-OXOGLUTARATE ALDOLASE, MITOCHONDRIAL"/>
    <property type="match status" value="1"/>
</dbReference>
<dbReference type="EC" id="4.3.3.7" evidence="4"/>
<name>A0ABV2EGE9_9CAUL</name>
<dbReference type="SUPFAM" id="SSF51569">
    <property type="entry name" value="Aldolase"/>
    <property type="match status" value="1"/>
</dbReference>
<dbReference type="GO" id="GO:0008840">
    <property type="term" value="F:4-hydroxy-tetrahydrodipicolinate synthase activity"/>
    <property type="evidence" value="ECO:0007669"/>
    <property type="project" value="UniProtKB-EC"/>
</dbReference>
<keyword evidence="2 3" id="KW-0456">Lyase</keyword>
<evidence type="ECO:0000313" key="5">
    <source>
        <dbReference type="Proteomes" id="UP001549110"/>
    </source>
</evidence>
<keyword evidence="5" id="KW-1185">Reference proteome</keyword>
<dbReference type="PANTHER" id="PTHR12128">
    <property type="entry name" value="DIHYDRODIPICOLINATE SYNTHASE"/>
    <property type="match status" value="1"/>
</dbReference>
<dbReference type="PIRSF" id="PIRSF001365">
    <property type="entry name" value="DHDPS"/>
    <property type="match status" value="1"/>
</dbReference>
<dbReference type="Gene3D" id="3.20.20.70">
    <property type="entry name" value="Aldolase class I"/>
    <property type="match status" value="1"/>
</dbReference>
<dbReference type="Proteomes" id="UP001549110">
    <property type="component" value="Unassembled WGS sequence"/>
</dbReference>
<comment type="similarity">
    <text evidence="1 3">Belongs to the DapA family.</text>
</comment>
<evidence type="ECO:0000256" key="1">
    <source>
        <dbReference type="ARBA" id="ARBA00007592"/>
    </source>
</evidence>
<dbReference type="PRINTS" id="PR00146">
    <property type="entry name" value="DHPICSNTHASE"/>
</dbReference>
<dbReference type="CDD" id="cd00408">
    <property type="entry name" value="DHDPS-like"/>
    <property type="match status" value="1"/>
</dbReference>
<evidence type="ECO:0000256" key="3">
    <source>
        <dbReference type="PIRNR" id="PIRNR001365"/>
    </source>
</evidence>
<evidence type="ECO:0000313" key="4">
    <source>
        <dbReference type="EMBL" id="MET3526117.1"/>
    </source>
</evidence>
<evidence type="ECO:0000256" key="2">
    <source>
        <dbReference type="ARBA" id="ARBA00023239"/>
    </source>
</evidence>
<dbReference type="RefSeq" id="WP_354297300.1">
    <property type="nucleotide sequence ID" value="NZ_JBEPLU010000001.1"/>
</dbReference>
<comment type="caution">
    <text evidence="4">The sequence shown here is derived from an EMBL/GenBank/DDBJ whole genome shotgun (WGS) entry which is preliminary data.</text>
</comment>
<dbReference type="SMART" id="SM01130">
    <property type="entry name" value="DHDPS"/>
    <property type="match status" value="1"/>
</dbReference>
<reference evidence="4 5" key="1">
    <citation type="submission" date="2024-06" db="EMBL/GenBank/DDBJ databases">
        <title>Genomic Encyclopedia of Type Strains, Phase IV (KMG-IV): sequencing the most valuable type-strain genomes for metagenomic binning, comparative biology and taxonomic classification.</title>
        <authorList>
            <person name="Goeker M."/>
        </authorList>
    </citation>
    <scope>NUCLEOTIDE SEQUENCE [LARGE SCALE GENOMIC DNA]</scope>
    <source>
        <strain evidence="4 5">DSM 17809</strain>
    </source>
</reference>
<sequence>MLFHGLSAFPITPADAQGRVLEGDLARLVGRLGGAGVDSVGLLGSTGSYMYLPRQERRRAVEVAAQALAGAAPLMVGVAAMRTDEAIALAQDAAAAGADALLLAPVSYTPLGEKEVHEHFVEVASATDLPLCIYNNPTTTHFTFSDVLIARLAAHPKIVAVKNPSAPVAENPERHAALAALLPGGFALGYSGDWNAARAVLAGGVGWYSVIAGLLPEPALKLMRAAQAGDVSEVDRINAAFGPLWGLFRELTGYRIVYAVANAMGLTDAQPPRPILPLAAADQQRVMMATRKLAEV</sequence>
<dbReference type="Pfam" id="PF00701">
    <property type="entry name" value="DHDPS"/>
    <property type="match status" value="1"/>
</dbReference>
<accession>A0ABV2EGE9</accession>
<proteinExistence type="inferred from homology"/>